<dbReference type="RefSeq" id="WP_163496610.1">
    <property type="nucleotide sequence ID" value="NZ_CP048711.1"/>
</dbReference>
<accession>A0A6C0U5S0</accession>
<evidence type="ECO:0000313" key="1">
    <source>
        <dbReference type="EMBL" id="QIB67183.1"/>
    </source>
</evidence>
<protein>
    <submittedName>
        <fullName evidence="1">Uncharacterized protein</fullName>
    </submittedName>
</protein>
<proteinExistence type="predicted"/>
<gene>
    <name evidence="1" type="ORF">G3T16_19005</name>
</gene>
<keyword evidence="2" id="KW-1185">Reference proteome</keyword>
<dbReference type="KEGG" id="kim:G3T16_19005"/>
<name>A0A6C0U5S0_9GAMM</name>
<dbReference type="EMBL" id="CP048711">
    <property type="protein sequence ID" value="QIB67183.1"/>
    <property type="molecule type" value="Genomic_DNA"/>
</dbReference>
<dbReference type="AlphaFoldDB" id="A0A6C0U5S0"/>
<dbReference type="Proteomes" id="UP000477680">
    <property type="component" value="Chromosome"/>
</dbReference>
<organism evidence="1 2">
    <name type="scientific">Kineobactrum salinum</name>
    <dbReference type="NCBI Taxonomy" id="2708301"/>
    <lineage>
        <taxon>Bacteria</taxon>
        <taxon>Pseudomonadati</taxon>
        <taxon>Pseudomonadota</taxon>
        <taxon>Gammaproteobacteria</taxon>
        <taxon>Cellvibrionales</taxon>
        <taxon>Halieaceae</taxon>
        <taxon>Kineobactrum</taxon>
    </lineage>
</organism>
<sequence length="179" mass="19517">MYVKIENGVPTKTTIAALRAENLNVSFPRNPGPALLADFGVFQVVATERPTGSLTHKVVEGVPAQLEGQWTQVWELVERSPEELAAAQEKLQLTIVGATQFRLDTFAQTRNYDGILSACTYATGSLPAFTAEGQRAVELREATWAALYQILDEVTAGTRPVPAGFEDIESELPTLEWPA</sequence>
<reference evidence="1 2" key="1">
    <citation type="submission" date="2020-02" db="EMBL/GenBank/DDBJ databases">
        <title>Genome sequencing for Kineobactrum sp. M2.</title>
        <authorList>
            <person name="Park S.-J."/>
        </authorList>
    </citation>
    <scope>NUCLEOTIDE SEQUENCE [LARGE SCALE GENOMIC DNA]</scope>
    <source>
        <strain evidence="1 2">M2</strain>
    </source>
</reference>
<evidence type="ECO:0000313" key="2">
    <source>
        <dbReference type="Proteomes" id="UP000477680"/>
    </source>
</evidence>